<dbReference type="Proteomes" id="UP001596990">
    <property type="component" value="Unassembled WGS sequence"/>
</dbReference>
<comment type="caution">
    <text evidence="1">The sequence shown here is derived from an EMBL/GenBank/DDBJ whole genome shotgun (WGS) entry which is preliminary data.</text>
</comment>
<sequence>MDEQEFIDVVINQDESMAGFLEALIDQKREETGSYNIQIHQVVPLGNDRFTVILHKKVSEF</sequence>
<protein>
    <submittedName>
        <fullName evidence="1">Uncharacterized protein</fullName>
    </submittedName>
</protein>
<reference evidence="2" key="1">
    <citation type="journal article" date="2019" name="Int. J. Syst. Evol. Microbiol.">
        <title>The Global Catalogue of Microorganisms (GCM) 10K type strain sequencing project: providing services to taxonomists for standard genome sequencing and annotation.</title>
        <authorList>
            <consortium name="The Broad Institute Genomics Platform"/>
            <consortium name="The Broad Institute Genome Sequencing Center for Infectious Disease"/>
            <person name="Wu L."/>
            <person name="Ma J."/>
        </authorList>
    </citation>
    <scope>NUCLEOTIDE SEQUENCE [LARGE SCALE GENOMIC DNA]</scope>
    <source>
        <strain evidence="2">CCUG 56607</strain>
    </source>
</reference>
<gene>
    <name evidence="1" type="ORF">ACFQ2J_16755</name>
</gene>
<evidence type="ECO:0000313" key="2">
    <source>
        <dbReference type="Proteomes" id="UP001596990"/>
    </source>
</evidence>
<evidence type="ECO:0000313" key="1">
    <source>
        <dbReference type="EMBL" id="MFD1020840.1"/>
    </source>
</evidence>
<organism evidence="1 2">
    <name type="scientific">Thalassobacillus hwangdonensis</name>
    <dbReference type="NCBI Taxonomy" id="546108"/>
    <lineage>
        <taxon>Bacteria</taxon>
        <taxon>Bacillati</taxon>
        <taxon>Bacillota</taxon>
        <taxon>Bacilli</taxon>
        <taxon>Bacillales</taxon>
        <taxon>Bacillaceae</taxon>
        <taxon>Thalassobacillus</taxon>
    </lineage>
</organism>
<dbReference type="RefSeq" id="WP_386063222.1">
    <property type="nucleotide sequence ID" value="NZ_JBHTKL010000006.1"/>
</dbReference>
<dbReference type="EMBL" id="JBHTKL010000006">
    <property type="protein sequence ID" value="MFD1020840.1"/>
    <property type="molecule type" value="Genomic_DNA"/>
</dbReference>
<keyword evidence="2" id="KW-1185">Reference proteome</keyword>
<proteinExistence type="predicted"/>
<name>A0ABW3L4B4_9BACI</name>
<accession>A0ABW3L4B4</accession>